<evidence type="ECO:0000256" key="4">
    <source>
        <dbReference type="SAM" id="MobiDB-lite"/>
    </source>
</evidence>
<feature type="region of interest" description="Disordered" evidence="4">
    <location>
        <begin position="1"/>
        <end position="24"/>
    </location>
</feature>
<dbReference type="SUPFAM" id="SSF51735">
    <property type="entry name" value="NAD(P)-binding Rossmann-fold domains"/>
    <property type="match status" value="1"/>
</dbReference>
<dbReference type="Pfam" id="PF00106">
    <property type="entry name" value="adh_short"/>
    <property type="match status" value="1"/>
</dbReference>
<reference evidence="5" key="2">
    <citation type="submission" date="2023-05" db="EMBL/GenBank/DDBJ databases">
        <authorList>
            <consortium name="Lawrence Berkeley National Laboratory"/>
            <person name="Steindorff A."/>
            <person name="Hensen N."/>
            <person name="Bonometti L."/>
            <person name="Westerberg I."/>
            <person name="Brannstrom I.O."/>
            <person name="Guillou S."/>
            <person name="Cros-Aarteil S."/>
            <person name="Calhoun S."/>
            <person name="Haridas S."/>
            <person name="Kuo A."/>
            <person name="Mondo S."/>
            <person name="Pangilinan J."/>
            <person name="Riley R."/>
            <person name="Labutti K."/>
            <person name="Andreopoulos B."/>
            <person name="Lipzen A."/>
            <person name="Chen C."/>
            <person name="Yanf M."/>
            <person name="Daum C."/>
            <person name="Ng V."/>
            <person name="Clum A."/>
            <person name="Ohm R."/>
            <person name="Martin F."/>
            <person name="Silar P."/>
            <person name="Natvig D."/>
            <person name="Lalanne C."/>
            <person name="Gautier V."/>
            <person name="Ament-Velasquez S.L."/>
            <person name="Kruys A."/>
            <person name="Hutchinson M.I."/>
            <person name="Powell A.J."/>
            <person name="Barry K."/>
            <person name="Miller A.N."/>
            <person name="Grigoriev I.V."/>
            <person name="Debuchy R."/>
            <person name="Gladieux P."/>
            <person name="Thoren M.H."/>
            <person name="Johannesson H."/>
        </authorList>
    </citation>
    <scope>NUCLEOTIDE SEQUENCE</scope>
    <source>
        <strain evidence="5">PSN243</strain>
    </source>
</reference>
<keyword evidence="2" id="KW-0521">NADP</keyword>
<sequence>MSNPNTISAHETPQPGQPVRPEGLSALGKMRWGVKHPPSDPTISFAGKTVLVTGANTGLGFEAALKYSALGASKLILGVRTVEKGQATKARILSHTGRSPDSISYLTVDLDTFSSVQSFCNALEKEVSPSGLDIALLCAGLAPPAWRASPEGWELALQVNVLSTALLAKLLLPILQKTGNKDGVPPHLTFVNSSGNDMVKKEWFDKSSGFGGSALRMVNDKKGWSSFRNYTVIKLMGLVVMRDVAREAEGGEGPGVIVNAVCPGMCKTDLGRDHPWVQKVLMAGMSPFVHRTAEEGGRSLVSATALGPDSHGRFWHNDLLYPLHELVDDEEFRSKTLKEIMDIVDKVPGI</sequence>
<evidence type="ECO:0000256" key="1">
    <source>
        <dbReference type="ARBA" id="ARBA00006484"/>
    </source>
</evidence>
<dbReference type="PANTHER" id="PTHR24320">
    <property type="entry name" value="RETINOL DEHYDROGENASE"/>
    <property type="match status" value="1"/>
</dbReference>
<evidence type="ECO:0000256" key="2">
    <source>
        <dbReference type="ARBA" id="ARBA00022857"/>
    </source>
</evidence>
<feature type="compositionally biased region" description="Polar residues" evidence="4">
    <location>
        <begin position="1"/>
        <end position="11"/>
    </location>
</feature>
<comment type="similarity">
    <text evidence="1">Belongs to the short-chain dehydrogenases/reductases (SDR) family.</text>
</comment>
<keyword evidence="3" id="KW-0560">Oxidoreductase</keyword>
<evidence type="ECO:0000313" key="5">
    <source>
        <dbReference type="EMBL" id="KAK4450199.1"/>
    </source>
</evidence>
<dbReference type="PANTHER" id="PTHR24320:SF252">
    <property type="entry name" value="DEHYDROGENASE_REDUCTASE FAMILY PROTEIN, PUTATIVE (AFU_ORTHOLOGUE AFUA_3G08550)-RELATED"/>
    <property type="match status" value="1"/>
</dbReference>
<proteinExistence type="inferred from homology"/>
<name>A0AAV9GMY6_9PEZI</name>
<protein>
    <submittedName>
        <fullName evidence="5">Uncharacterized protein</fullName>
    </submittedName>
</protein>
<evidence type="ECO:0000313" key="6">
    <source>
        <dbReference type="Proteomes" id="UP001321760"/>
    </source>
</evidence>
<organism evidence="5 6">
    <name type="scientific">Podospora aff. communis PSN243</name>
    <dbReference type="NCBI Taxonomy" id="3040156"/>
    <lineage>
        <taxon>Eukaryota</taxon>
        <taxon>Fungi</taxon>
        <taxon>Dikarya</taxon>
        <taxon>Ascomycota</taxon>
        <taxon>Pezizomycotina</taxon>
        <taxon>Sordariomycetes</taxon>
        <taxon>Sordariomycetidae</taxon>
        <taxon>Sordariales</taxon>
        <taxon>Podosporaceae</taxon>
        <taxon>Podospora</taxon>
    </lineage>
</organism>
<dbReference type="GO" id="GO:0016491">
    <property type="term" value="F:oxidoreductase activity"/>
    <property type="evidence" value="ECO:0007669"/>
    <property type="project" value="UniProtKB-KW"/>
</dbReference>
<evidence type="ECO:0000256" key="3">
    <source>
        <dbReference type="ARBA" id="ARBA00023002"/>
    </source>
</evidence>
<comment type="caution">
    <text evidence="5">The sequence shown here is derived from an EMBL/GenBank/DDBJ whole genome shotgun (WGS) entry which is preliminary data.</text>
</comment>
<dbReference type="Gene3D" id="3.40.50.720">
    <property type="entry name" value="NAD(P)-binding Rossmann-like Domain"/>
    <property type="match status" value="1"/>
</dbReference>
<gene>
    <name evidence="5" type="ORF">QBC34DRAFT_349516</name>
</gene>
<dbReference type="Proteomes" id="UP001321760">
    <property type="component" value="Unassembled WGS sequence"/>
</dbReference>
<dbReference type="EMBL" id="MU865933">
    <property type="protein sequence ID" value="KAK4450199.1"/>
    <property type="molecule type" value="Genomic_DNA"/>
</dbReference>
<dbReference type="InterPro" id="IPR002347">
    <property type="entry name" value="SDR_fam"/>
</dbReference>
<accession>A0AAV9GMY6</accession>
<dbReference type="PRINTS" id="PR00081">
    <property type="entry name" value="GDHRDH"/>
</dbReference>
<keyword evidence="6" id="KW-1185">Reference proteome</keyword>
<dbReference type="InterPro" id="IPR036291">
    <property type="entry name" value="NAD(P)-bd_dom_sf"/>
</dbReference>
<reference evidence="5" key="1">
    <citation type="journal article" date="2023" name="Mol. Phylogenet. Evol.">
        <title>Genome-scale phylogeny and comparative genomics of the fungal order Sordariales.</title>
        <authorList>
            <person name="Hensen N."/>
            <person name="Bonometti L."/>
            <person name="Westerberg I."/>
            <person name="Brannstrom I.O."/>
            <person name="Guillou S."/>
            <person name="Cros-Aarteil S."/>
            <person name="Calhoun S."/>
            <person name="Haridas S."/>
            <person name="Kuo A."/>
            <person name="Mondo S."/>
            <person name="Pangilinan J."/>
            <person name="Riley R."/>
            <person name="LaButti K."/>
            <person name="Andreopoulos B."/>
            <person name="Lipzen A."/>
            <person name="Chen C."/>
            <person name="Yan M."/>
            <person name="Daum C."/>
            <person name="Ng V."/>
            <person name="Clum A."/>
            <person name="Steindorff A."/>
            <person name="Ohm R.A."/>
            <person name="Martin F."/>
            <person name="Silar P."/>
            <person name="Natvig D.O."/>
            <person name="Lalanne C."/>
            <person name="Gautier V."/>
            <person name="Ament-Velasquez S.L."/>
            <person name="Kruys A."/>
            <person name="Hutchinson M.I."/>
            <person name="Powell A.J."/>
            <person name="Barry K."/>
            <person name="Miller A.N."/>
            <person name="Grigoriev I.V."/>
            <person name="Debuchy R."/>
            <person name="Gladieux P."/>
            <person name="Hiltunen Thoren M."/>
            <person name="Johannesson H."/>
        </authorList>
    </citation>
    <scope>NUCLEOTIDE SEQUENCE</scope>
    <source>
        <strain evidence="5">PSN243</strain>
    </source>
</reference>
<dbReference type="AlphaFoldDB" id="A0AAV9GMY6"/>